<organism evidence="1 2">
    <name type="scientific">Pleuronectes platessa</name>
    <name type="common">European plaice</name>
    <dbReference type="NCBI Taxonomy" id="8262"/>
    <lineage>
        <taxon>Eukaryota</taxon>
        <taxon>Metazoa</taxon>
        <taxon>Chordata</taxon>
        <taxon>Craniata</taxon>
        <taxon>Vertebrata</taxon>
        <taxon>Euteleostomi</taxon>
        <taxon>Actinopterygii</taxon>
        <taxon>Neopterygii</taxon>
        <taxon>Teleostei</taxon>
        <taxon>Neoteleostei</taxon>
        <taxon>Acanthomorphata</taxon>
        <taxon>Carangaria</taxon>
        <taxon>Pleuronectiformes</taxon>
        <taxon>Pleuronectoidei</taxon>
        <taxon>Pleuronectidae</taxon>
        <taxon>Pleuronectes</taxon>
    </lineage>
</organism>
<dbReference type="Proteomes" id="UP001153269">
    <property type="component" value="Unassembled WGS sequence"/>
</dbReference>
<reference evidence="1" key="1">
    <citation type="submission" date="2020-03" db="EMBL/GenBank/DDBJ databases">
        <authorList>
            <person name="Weist P."/>
        </authorList>
    </citation>
    <scope>NUCLEOTIDE SEQUENCE</scope>
</reference>
<dbReference type="EMBL" id="CADEAL010001337">
    <property type="protein sequence ID" value="CAB1431455.1"/>
    <property type="molecule type" value="Genomic_DNA"/>
</dbReference>
<dbReference type="AlphaFoldDB" id="A0A9N7UIQ0"/>
<evidence type="ECO:0000313" key="1">
    <source>
        <dbReference type="EMBL" id="CAB1431455.1"/>
    </source>
</evidence>
<name>A0A9N7UIQ0_PLEPL</name>
<accession>A0A9N7UIQ0</accession>
<gene>
    <name evidence="1" type="ORF">PLEPLA_LOCUS19512</name>
</gene>
<protein>
    <submittedName>
        <fullName evidence="1">Uncharacterized protein</fullName>
    </submittedName>
</protein>
<sequence>MKKGISKWTSKCHVVNSYRVLPASTDQILTTDHRGSGISSGDTCQPHQQLWTCIRHLPLTGPQCRHRRRQREVIVVKPRCASLQVRGRPCTRTYPWSQRRTTMAVPLWR</sequence>
<proteinExistence type="predicted"/>
<evidence type="ECO:0000313" key="2">
    <source>
        <dbReference type="Proteomes" id="UP001153269"/>
    </source>
</evidence>
<comment type="caution">
    <text evidence="1">The sequence shown here is derived from an EMBL/GenBank/DDBJ whole genome shotgun (WGS) entry which is preliminary data.</text>
</comment>
<keyword evidence="2" id="KW-1185">Reference proteome</keyword>